<comment type="caution">
    <text evidence="2">The sequence shown here is derived from an EMBL/GenBank/DDBJ whole genome shotgun (WGS) entry which is preliminary data.</text>
</comment>
<gene>
    <name evidence="2" type="ORF">SPHA_32024</name>
</gene>
<feature type="transmembrane region" description="Helical" evidence="1">
    <location>
        <begin position="20"/>
        <end position="41"/>
    </location>
</feature>
<protein>
    <submittedName>
        <fullName evidence="2">Uncharacterized protein</fullName>
    </submittedName>
</protein>
<proteinExistence type="predicted"/>
<evidence type="ECO:0000256" key="1">
    <source>
        <dbReference type="SAM" id="Phobius"/>
    </source>
</evidence>
<feature type="transmembrane region" description="Helical" evidence="1">
    <location>
        <begin position="183"/>
        <end position="206"/>
    </location>
</feature>
<feature type="transmembrane region" description="Helical" evidence="1">
    <location>
        <begin position="92"/>
        <end position="118"/>
    </location>
</feature>
<feature type="transmembrane region" description="Helical" evidence="1">
    <location>
        <begin position="299"/>
        <end position="317"/>
    </location>
</feature>
<feature type="transmembrane region" description="Helical" evidence="1">
    <location>
        <begin position="218"/>
        <end position="239"/>
    </location>
</feature>
<keyword evidence="1" id="KW-1133">Transmembrane helix</keyword>
<accession>A0A812C9W3</accession>
<name>A0A812C9W3_ACAPH</name>
<organism evidence="2 3">
    <name type="scientific">Acanthosepion pharaonis</name>
    <name type="common">Pharaoh cuttlefish</name>
    <name type="synonym">Sepia pharaonis</name>
    <dbReference type="NCBI Taxonomy" id="158019"/>
    <lineage>
        <taxon>Eukaryota</taxon>
        <taxon>Metazoa</taxon>
        <taxon>Spiralia</taxon>
        <taxon>Lophotrochozoa</taxon>
        <taxon>Mollusca</taxon>
        <taxon>Cephalopoda</taxon>
        <taxon>Coleoidea</taxon>
        <taxon>Decapodiformes</taxon>
        <taxon>Sepiida</taxon>
        <taxon>Sepiina</taxon>
        <taxon>Sepiidae</taxon>
        <taxon>Acanthosepion</taxon>
    </lineage>
</organism>
<dbReference type="EMBL" id="CAHIKZ030001331">
    <property type="protein sequence ID" value="CAE1260141.1"/>
    <property type="molecule type" value="Genomic_DNA"/>
</dbReference>
<keyword evidence="1" id="KW-0812">Transmembrane</keyword>
<keyword evidence="3" id="KW-1185">Reference proteome</keyword>
<dbReference type="Proteomes" id="UP000597762">
    <property type="component" value="Unassembled WGS sequence"/>
</dbReference>
<dbReference type="AlphaFoldDB" id="A0A812C9W3"/>
<feature type="transmembrane region" description="Helical" evidence="1">
    <location>
        <begin position="426"/>
        <end position="448"/>
    </location>
</feature>
<evidence type="ECO:0000313" key="2">
    <source>
        <dbReference type="EMBL" id="CAE1260141.1"/>
    </source>
</evidence>
<reference evidence="2" key="1">
    <citation type="submission" date="2021-01" db="EMBL/GenBank/DDBJ databases">
        <authorList>
            <person name="Li R."/>
            <person name="Bekaert M."/>
        </authorList>
    </citation>
    <scope>NUCLEOTIDE SEQUENCE</scope>
    <source>
        <strain evidence="2">Farmed</strain>
    </source>
</reference>
<feature type="transmembrane region" description="Helical" evidence="1">
    <location>
        <begin position="324"/>
        <end position="343"/>
    </location>
</feature>
<keyword evidence="1" id="KW-0472">Membrane</keyword>
<feature type="transmembrane region" description="Helical" evidence="1">
    <location>
        <begin position="53"/>
        <end position="72"/>
    </location>
</feature>
<sequence>MEIPTYPRPLLSVSYFASSVLAVSFFSLNLTFFLISPSLFIFNNYFSILSLSLLLYVSYRVLSFSISLSLSFSLPFSFPSLTHFSPPLSSPLFLSVISLSLSFQLYSFSFFTSSLFCLRYLSPSLSLFTQTSKCCQKILVTVSVKRTSDIYLLLWMSSVARLISRRSYKFSMVSSIPASCQPIHFIFACFIESIYLLCSAHPYFFYSLSLLSIHRLCMFYLLSISLSLHTYFPSLVFSLSLSLSLSLLSCSYPLCLSPSFFFSLIYLFLSPPFHYFIVSRFFFFSFFTSSFLLNSDFPLSFVSFHWFCLLSINLEVLASFIHSFFLSIIHSLPFIFSFIYFLFYDTRADLFLPLLFFHSFNNRSFFRVLKKFHSVQLQYKEKSSEKKPPKTRLLLQSVEDVKPFCRHSLLGPVHEDPPRASSCLSFFLFPGGYVVPFPPCSYIFVSFFRRSSSLKTL</sequence>
<evidence type="ECO:0000313" key="3">
    <source>
        <dbReference type="Proteomes" id="UP000597762"/>
    </source>
</evidence>